<dbReference type="InParanoid" id="Q01XS3"/>
<evidence type="ECO:0000313" key="1">
    <source>
        <dbReference type="EMBL" id="ABJ85542.1"/>
    </source>
</evidence>
<reference evidence="1" key="1">
    <citation type="submission" date="2006-10" db="EMBL/GenBank/DDBJ databases">
        <title>Complete sequence of Solibacter usitatus Ellin6076.</title>
        <authorList>
            <consortium name="US DOE Joint Genome Institute"/>
            <person name="Copeland A."/>
            <person name="Lucas S."/>
            <person name="Lapidus A."/>
            <person name="Barry K."/>
            <person name="Detter J.C."/>
            <person name="Glavina del Rio T."/>
            <person name="Hammon N."/>
            <person name="Israni S."/>
            <person name="Dalin E."/>
            <person name="Tice H."/>
            <person name="Pitluck S."/>
            <person name="Thompson L.S."/>
            <person name="Brettin T."/>
            <person name="Bruce D."/>
            <person name="Han C."/>
            <person name="Tapia R."/>
            <person name="Gilna P."/>
            <person name="Schmutz J."/>
            <person name="Larimer F."/>
            <person name="Land M."/>
            <person name="Hauser L."/>
            <person name="Kyrpides N."/>
            <person name="Mikhailova N."/>
            <person name="Janssen P.H."/>
            <person name="Kuske C.R."/>
            <person name="Richardson P."/>
        </authorList>
    </citation>
    <scope>NUCLEOTIDE SEQUENCE</scope>
    <source>
        <strain evidence="1">Ellin6076</strain>
    </source>
</reference>
<dbReference type="eggNOG" id="COG0745">
    <property type="taxonomic scope" value="Bacteria"/>
</dbReference>
<proteinExistence type="predicted"/>
<dbReference type="HOGENOM" id="CLU_2131899_0_0_0"/>
<gene>
    <name evidence="1" type="ordered locus">Acid_4583</name>
</gene>
<dbReference type="EMBL" id="CP000473">
    <property type="protein sequence ID" value="ABJ85542.1"/>
    <property type="molecule type" value="Genomic_DNA"/>
</dbReference>
<dbReference type="AlphaFoldDB" id="Q01XS3"/>
<dbReference type="SUPFAM" id="SSF52172">
    <property type="entry name" value="CheY-like"/>
    <property type="match status" value="1"/>
</dbReference>
<dbReference type="Gene3D" id="3.40.50.2300">
    <property type="match status" value="1"/>
</dbReference>
<accession>Q01XS3</accession>
<name>Q01XS3_SOLUE</name>
<dbReference type="InterPro" id="IPR011006">
    <property type="entry name" value="CheY-like_superfamily"/>
</dbReference>
<sequence>MAVLPSRGRIVVIEDPFVAGFLRSILARRGYEVMALEAPEGAALLRSREQSVDLLITNLPSEFTEFSQTVPLLYLAAFPEPEVAAQFLASRLLPKPFQTEQFLSCVEELVHSM</sequence>
<organism evidence="1">
    <name type="scientific">Solibacter usitatus (strain Ellin6076)</name>
    <dbReference type="NCBI Taxonomy" id="234267"/>
    <lineage>
        <taxon>Bacteria</taxon>
        <taxon>Pseudomonadati</taxon>
        <taxon>Acidobacteriota</taxon>
        <taxon>Terriglobia</taxon>
        <taxon>Bryobacterales</taxon>
        <taxon>Solibacteraceae</taxon>
        <taxon>Candidatus Solibacter</taxon>
    </lineage>
</organism>
<dbReference type="OrthoDB" id="5456285at2"/>
<dbReference type="STRING" id="234267.Acid_4583"/>
<protein>
    <submittedName>
        <fullName evidence="1">Response regulator receiver protein</fullName>
    </submittedName>
</protein>
<dbReference type="KEGG" id="sus:Acid_4583"/>